<evidence type="ECO:0000313" key="2">
    <source>
        <dbReference type="EMBL" id="OUJ73766.1"/>
    </source>
</evidence>
<sequence length="81" mass="8909">MSIPPESDKKSANSGADRMRSFAQYSGLAFQMLATIGLCAWAGIKLDAHFQNKNPWFTIGLMLLGVLGAMYQVIRSITRKS</sequence>
<evidence type="ECO:0008006" key="4">
    <source>
        <dbReference type="Google" id="ProtNLM"/>
    </source>
</evidence>
<feature type="transmembrane region" description="Helical" evidence="1">
    <location>
        <begin position="21"/>
        <end position="44"/>
    </location>
</feature>
<proteinExistence type="predicted"/>
<evidence type="ECO:0000313" key="3">
    <source>
        <dbReference type="Proteomes" id="UP000194873"/>
    </source>
</evidence>
<dbReference type="Pfam" id="PF09527">
    <property type="entry name" value="ATPase_gene1"/>
    <property type="match status" value="1"/>
</dbReference>
<evidence type="ECO:0000256" key="1">
    <source>
        <dbReference type="SAM" id="Phobius"/>
    </source>
</evidence>
<dbReference type="RefSeq" id="WP_086594374.1">
    <property type="nucleotide sequence ID" value="NZ_MTSE01000005.1"/>
</dbReference>
<protein>
    <recommendedName>
        <fullName evidence="4">F0F1-ATPase subunit</fullName>
    </recommendedName>
</protein>
<reference evidence="2 3" key="1">
    <citation type="submission" date="2017-01" db="EMBL/GenBank/DDBJ databases">
        <title>A new Hymenobacter.</title>
        <authorList>
            <person name="Liang Y."/>
            <person name="Feng F."/>
        </authorList>
    </citation>
    <scope>NUCLEOTIDE SEQUENCE [LARGE SCALE GENOMIC DNA]</scope>
    <source>
        <strain evidence="2">MIMBbqt21</strain>
    </source>
</reference>
<keyword evidence="1" id="KW-0472">Membrane</keyword>
<dbReference type="AlphaFoldDB" id="A0A243WDM1"/>
<dbReference type="InterPro" id="IPR032820">
    <property type="entry name" value="ATPase_put"/>
</dbReference>
<dbReference type="OrthoDB" id="9798708at2"/>
<organism evidence="2 3">
    <name type="scientific">Hymenobacter crusticola</name>
    <dbReference type="NCBI Taxonomy" id="1770526"/>
    <lineage>
        <taxon>Bacteria</taxon>
        <taxon>Pseudomonadati</taxon>
        <taxon>Bacteroidota</taxon>
        <taxon>Cytophagia</taxon>
        <taxon>Cytophagales</taxon>
        <taxon>Hymenobacteraceae</taxon>
        <taxon>Hymenobacter</taxon>
    </lineage>
</organism>
<dbReference type="Proteomes" id="UP000194873">
    <property type="component" value="Unassembled WGS sequence"/>
</dbReference>
<name>A0A243WDM1_9BACT</name>
<gene>
    <name evidence="2" type="ORF">BXP70_12365</name>
</gene>
<comment type="caution">
    <text evidence="2">The sequence shown here is derived from an EMBL/GenBank/DDBJ whole genome shotgun (WGS) entry which is preliminary data.</text>
</comment>
<dbReference type="EMBL" id="MTSE01000005">
    <property type="protein sequence ID" value="OUJ73766.1"/>
    <property type="molecule type" value="Genomic_DNA"/>
</dbReference>
<keyword evidence="1" id="KW-1133">Transmembrane helix</keyword>
<feature type="transmembrane region" description="Helical" evidence="1">
    <location>
        <begin position="56"/>
        <end position="74"/>
    </location>
</feature>
<keyword evidence="1" id="KW-0812">Transmembrane</keyword>
<accession>A0A243WDM1</accession>
<keyword evidence="3" id="KW-1185">Reference proteome</keyword>